<dbReference type="eggNOG" id="COG1062">
    <property type="taxonomic scope" value="Bacteria"/>
</dbReference>
<keyword evidence="5 14" id="KW-0862">Zinc</keyword>
<comment type="similarity">
    <text evidence="2 14">Belongs to the zinc-containing alcohol dehydrogenase family. Class-III subfamily.</text>
</comment>
<dbReference type="GO" id="GO:0004022">
    <property type="term" value="F:alcohol dehydrogenase (NAD+) activity"/>
    <property type="evidence" value="ECO:0007669"/>
    <property type="project" value="UniProtKB-EC"/>
</dbReference>
<comment type="catalytic activity">
    <reaction evidence="11">
        <text>S-nitrosoglutathione + NADH + H(+) = S-(hydroxysulfenamide)glutathione + NAD(+)</text>
        <dbReference type="Rhea" id="RHEA:78371"/>
        <dbReference type="ChEBI" id="CHEBI:15378"/>
        <dbReference type="ChEBI" id="CHEBI:57540"/>
        <dbReference type="ChEBI" id="CHEBI:57945"/>
        <dbReference type="ChEBI" id="CHEBI:145544"/>
        <dbReference type="ChEBI" id="CHEBI:229723"/>
    </reaction>
    <physiologicalReaction direction="left-to-right" evidence="11">
        <dbReference type="Rhea" id="RHEA:78372"/>
    </physiologicalReaction>
</comment>
<evidence type="ECO:0000256" key="2">
    <source>
        <dbReference type="ARBA" id="ARBA00010902"/>
    </source>
</evidence>
<comment type="catalytic activity">
    <reaction evidence="10 14">
        <text>S-(hydroxymethyl)glutathione + NAD(+) = S-formylglutathione + NADH + H(+)</text>
        <dbReference type="Rhea" id="RHEA:19985"/>
        <dbReference type="ChEBI" id="CHEBI:15378"/>
        <dbReference type="ChEBI" id="CHEBI:57540"/>
        <dbReference type="ChEBI" id="CHEBI:57688"/>
        <dbReference type="ChEBI" id="CHEBI:57945"/>
        <dbReference type="ChEBI" id="CHEBI:58758"/>
        <dbReference type="EC" id="1.1.1.284"/>
    </reaction>
</comment>
<dbReference type="KEGG" id="maga:Mag101_03300"/>
<evidence type="ECO:0000256" key="14">
    <source>
        <dbReference type="RuleBase" id="RU362016"/>
    </source>
</evidence>
<keyword evidence="7 14" id="KW-0520">NAD</keyword>
<dbReference type="Gene3D" id="3.90.180.10">
    <property type="entry name" value="Medium-chain alcohol dehydrogenases, catalytic domain"/>
    <property type="match status" value="1"/>
</dbReference>
<proteinExistence type="inferred from homology"/>
<evidence type="ECO:0000256" key="5">
    <source>
        <dbReference type="ARBA" id="ARBA00022833"/>
    </source>
</evidence>
<dbReference type="EC" id="1.1.1.284" evidence="14"/>
<evidence type="ECO:0000256" key="12">
    <source>
        <dbReference type="ARBA" id="ARBA00049164"/>
    </source>
</evidence>
<dbReference type="GO" id="GO:0008270">
    <property type="term" value="F:zinc ion binding"/>
    <property type="evidence" value="ECO:0007669"/>
    <property type="project" value="InterPro"/>
</dbReference>
<dbReference type="PANTHER" id="PTHR43880:SF12">
    <property type="entry name" value="ALCOHOL DEHYDROGENASE CLASS-3"/>
    <property type="match status" value="1"/>
</dbReference>
<dbReference type="GO" id="GO:0005829">
    <property type="term" value="C:cytosol"/>
    <property type="evidence" value="ECO:0007669"/>
    <property type="project" value="TreeGrafter"/>
</dbReference>
<keyword evidence="17" id="KW-1185">Reference proteome</keyword>
<comment type="catalytic activity">
    <reaction evidence="9">
        <text>S-(hydroxymethyl)glutathione + NADP(+) = S-formylglutathione + NADPH + H(+)</text>
        <dbReference type="Rhea" id="RHEA:19981"/>
        <dbReference type="ChEBI" id="CHEBI:15378"/>
        <dbReference type="ChEBI" id="CHEBI:57688"/>
        <dbReference type="ChEBI" id="CHEBI:57783"/>
        <dbReference type="ChEBI" id="CHEBI:58349"/>
        <dbReference type="ChEBI" id="CHEBI:58758"/>
        <dbReference type="EC" id="1.1.1.284"/>
    </reaction>
</comment>
<dbReference type="InterPro" id="IPR020843">
    <property type="entry name" value="ER"/>
</dbReference>
<comment type="catalytic activity">
    <reaction evidence="13">
        <text>a primary alcohol + NAD(+) = an aldehyde + NADH + H(+)</text>
        <dbReference type="Rhea" id="RHEA:10736"/>
        <dbReference type="ChEBI" id="CHEBI:15378"/>
        <dbReference type="ChEBI" id="CHEBI:15734"/>
        <dbReference type="ChEBI" id="CHEBI:17478"/>
        <dbReference type="ChEBI" id="CHEBI:57540"/>
        <dbReference type="ChEBI" id="CHEBI:57945"/>
        <dbReference type="EC" id="1.1.1.1"/>
    </reaction>
</comment>
<dbReference type="Pfam" id="PF08240">
    <property type="entry name" value="ADH_N"/>
    <property type="match status" value="1"/>
</dbReference>
<evidence type="ECO:0000256" key="6">
    <source>
        <dbReference type="ARBA" id="ARBA00023002"/>
    </source>
</evidence>
<name>A0A1Q2M3I4_9GAMM</name>
<comment type="function">
    <text evidence="8">Has high formaldehyde dehydrogenase activity in the presence of glutathione and catalyzes the oxidation of normal alcohols in a reaction that is not GSH-dependent. In addition, hemithiolacetals other than those formed from GSH, including omega-thiol fatty acids, also are substrates. Also acts as a S-nitroso-glutathione reductase by catalyzing the NADH-dependent reduction of S-nitrosoglutathione.</text>
</comment>
<evidence type="ECO:0000256" key="1">
    <source>
        <dbReference type="ARBA" id="ARBA00001947"/>
    </source>
</evidence>
<dbReference type="AlphaFoldDB" id="A0A1Q2M3I4"/>
<evidence type="ECO:0000256" key="10">
    <source>
        <dbReference type="ARBA" id="ARBA00048110"/>
    </source>
</evidence>
<dbReference type="Gene3D" id="3.40.50.720">
    <property type="entry name" value="NAD(P)-binding Rossmann-like Domain"/>
    <property type="match status" value="1"/>
</dbReference>
<dbReference type="GO" id="GO:0080007">
    <property type="term" value="F:S-nitrosoglutathione reductase (NADH) activity"/>
    <property type="evidence" value="ECO:0007669"/>
    <property type="project" value="RHEA"/>
</dbReference>
<evidence type="ECO:0000256" key="7">
    <source>
        <dbReference type="ARBA" id="ARBA00023027"/>
    </source>
</evidence>
<dbReference type="EMBL" id="CP019650">
    <property type="protein sequence ID" value="AQQ66772.1"/>
    <property type="molecule type" value="Genomic_DNA"/>
</dbReference>
<dbReference type="OrthoDB" id="9770544at2"/>
<evidence type="ECO:0000256" key="8">
    <source>
        <dbReference type="ARBA" id="ARBA00045226"/>
    </source>
</evidence>
<comment type="cofactor">
    <cofactor evidence="1 14">
        <name>Zn(2+)</name>
        <dbReference type="ChEBI" id="CHEBI:29105"/>
    </cofactor>
</comment>
<dbReference type="Proteomes" id="UP000188219">
    <property type="component" value="Chromosome"/>
</dbReference>
<dbReference type="InterPro" id="IPR013154">
    <property type="entry name" value="ADH-like_N"/>
</dbReference>
<dbReference type="FunFam" id="3.90.180.10:FF:000001">
    <property type="entry name" value="S-(hydroxymethyl)glutathione dehydrogenase"/>
    <property type="match status" value="1"/>
</dbReference>
<evidence type="ECO:0000256" key="13">
    <source>
        <dbReference type="ARBA" id="ARBA00049243"/>
    </source>
</evidence>
<protein>
    <recommendedName>
        <fullName evidence="3 14">S-(hydroxymethyl)glutathione dehydrogenase</fullName>
        <ecNumber evidence="14">1.1.1.284</ecNumber>
    </recommendedName>
</protein>
<dbReference type="FunFam" id="3.40.50.720:FF:000003">
    <property type="entry name" value="S-(hydroxymethyl)glutathione dehydrogenase"/>
    <property type="match status" value="1"/>
</dbReference>
<sequence>MSAEPITCKAAVAWKAGEPLSIEEVVVAPPKAGEVRIRLLATGVCHTDAFTLSGADPEGVFPAILGHEGGGIVESVGEGVTSVAVGDHVIPLYTPECGECKFCLSGKTNLCQKIRATQGKGLMPDGTSRFTVNGKPVFHYMGTSTFSEYTVLPEISVAKVNKSAPLEEICLLGCGVTTGMGAVANTAKVEEGASVAVFGLGGIGLATIIGARMAKAGRIIAIDINEGKFELAKKLGATDCINPKNYDKPIQDVIVELTDGGVDYSFECIGNVDVMRSALECCHKGWGESVIIGVAGAGKEICTRPFQLVTGRVWRGTAFGGVKGRSQLPDYVERYLAGEFKLDDFITHTMPLEKINEAFDLMHEGKSIRSVIHYA</sequence>
<accession>A0A1Q2M3I4</accession>
<dbReference type="PANTHER" id="PTHR43880">
    <property type="entry name" value="ALCOHOL DEHYDROGENASE"/>
    <property type="match status" value="1"/>
</dbReference>
<dbReference type="SUPFAM" id="SSF51735">
    <property type="entry name" value="NAD(P)-binding Rossmann-fold domains"/>
    <property type="match status" value="1"/>
</dbReference>
<reference evidence="16" key="1">
    <citation type="submission" date="2017-02" db="EMBL/GenBank/DDBJ databases">
        <title>Genome of Microbulbifer agarilyticus GP101.</title>
        <authorList>
            <person name="Jung J."/>
            <person name="Bae S.S."/>
            <person name="Baek K."/>
        </authorList>
    </citation>
    <scope>NUCLEOTIDE SEQUENCE [LARGE SCALE GENOMIC DNA]</scope>
    <source>
        <strain evidence="16">GP101</strain>
    </source>
</reference>
<dbReference type="RefSeq" id="WP_077400738.1">
    <property type="nucleotide sequence ID" value="NZ_CP019650.1"/>
</dbReference>
<dbReference type="PROSITE" id="PS00059">
    <property type="entry name" value="ADH_ZINC"/>
    <property type="match status" value="1"/>
</dbReference>
<dbReference type="Pfam" id="PF00107">
    <property type="entry name" value="ADH_zinc_N"/>
    <property type="match status" value="1"/>
</dbReference>
<evidence type="ECO:0000256" key="9">
    <source>
        <dbReference type="ARBA" id="ARBA00047793"/>
    </source>
</evidence>
<evidence type="ECO:0000256" key="4">
    <source>
        <dbReference type="ARBA" id="ARBA00022723"/>
    </source>
</evidence>
<keyword evidence="4 14" id="KW-0479">Metal-binding</keyword>
<dbReference type="GO" id="GO:0106322">
    <property type="term" value="F:S-(hydroxymethyl)glutathione dehydrogenase (NAD+) activity"/>
    <property type="evidence" value="ECO:0007669"/>
    <property type="project" value="RHEA"/>
</dbReference>
<organism evidence="16 17">
    <name type="scientific">Microbulbifer agarilyticus</name>
    <dbReference type="NCBI Taxonomy" id="260552"/>
    <lineage>
        <taxon>Bacteria</taxon>
        <taxon>Pseudomonadati</taxon>
        <taxon>Pseudomonadota</taxon>
        <taxon>Gammaproteobacteria</taxon>
        <taxon>Cellvibrionales</taxon>
        <taxon>Microbulbiferaceae</taxon>
        <taxon>Microbulbifer</taxon>
    </lineage>
</organism>
<dbReference type="NCBIfam" id="TIGR02818">
    <property type="entry name" value="adh_III_F_hyde"/>
    <property type="match status" value="1"/>
</dbReference>
<evidence type="ECO:0000313" key="17">
    <source>
        <dbReference type="Proteomes" id="UP000188219"/>
    </source>
</evidence>
<dbReference type="GO" id="GO:0046294">
    <property type="term" value="P:formaldehyde catabolic process"/>
    <property type="evidence" value="ECO:0007669"/>
    <property type="project" value="InterPro"/>
</dbReference>
<dbReference type="InterPro" id="IPR036291">
    <property type="entry name" value="NAD(P)-bd_dom_sf"/>
</dbReference>
<dbReference type="InterPro" id="IPR011032">
    <property type="entry name" value="GroES-like_sf"/>
</dbReference>
<evidence type="ECO:0000256" key="3">
    <source>
        <dbReference type="ARBA" id="ARBA00021865"/>
    </source>
</evidence>
<evidence type="ECO:0000313" key="16">
    <source>
        <dbReference type="EMBL" id="AQQ66772.1"/>
    </source>
</evidence>
<gene>
    <name evidence="16" type="ORF">Mag101_03300</name>
</gene>
<evidence type="ECO:0000259" key="15">
    <source>
        <dbReference type="SMART" id="SM00829"/>
    </source>
</evidence>
<dbReference type="InterPro" id="IPR002328">
    <property type="entry name" value="ADH_Zn_CS"/>
</dbReference>
<dbReference type="InterPro" id="IPR014183">
    <property type="entry name" value="ADH_3"/>
</dbReference>
<dbReference type="STRING" id="260552.Mag101_03300"/>
<dbReference type="GO" id="GO:0106321">
    <property type="term" value="F:S-(hydroxymethyl)glutathione dehydrogenase (NADP+) activity"/>
    <property type="evidence" value="ECO:0007669"/>
    <property type="project" value="RHEA"/>
</dbReference>
<keyword evidence="6 14" id="KW-0560">Oxidoreductase</keyword>
<feature type="domain" description="Enoyl reductase (ER)" evidence="15">
    <location>
        <begin position="17"/>
        <end position="372"/>
    </location>
</feature>
<dbReference type="SMART" id="SM00829">
    <property type="entry name" value="PKS_ER"/>
    <property type="match status" value="1"/>
</dbReference>
<dbReference type="CDD" id="cd08300">
    <property type="entry name" value="alcohol_DH_class_III"/>
    <property type="match status" value="1"/>
</dbReference>
<dbReference type="SUPFAM" id="SSF50129">
    <property type="entry name" value="GroES-like"/>
    <property type="match status" value="2"/>
</dbReference>
<comment type="catalytic activity">
    <reaction evidence="12">
        <text>a secondary alcohol + NAD(+) = a ketone + NADH + H(+)</text>
        <dbReference type="Rhea" id="RHEA:10740"/>
        <dbReference type="ChEBI" id="CHEBI:15378"/>
        <dbReference type="ChEBI" id="CHEBI:17087"/>
        <dbReference type="ChEBI" id="CHEBI:35681"/>
        <dbReference type="ChEBI" id="CHEBI:57540"/>
        <dbReference type="ChEBI" id="CHEBI:57945"/>
        <dbReference type="EC" id="1.1.1.1"/>
    </reaction>
</comment>
<evidence type="ECO:0000256" key="11">
    <source>
        <dbReference type="ARBA" id="ARBA00048942"/>
    </source>
</evidence>
<dbReference type="InterPro" id="IPR013149">
    <property type="entry name" value="ADH-like_C"/>
</dbReference>